<evidence type="ECO:0008006" key="5">
    <source>
        <dbReference type="Google" id="ProtNLM"/>
    </source>
</evidence>
<keyword evidence="2 3" id="KW-0040">ANK repeat</keyword>
<dbReference type="InterPro" id="IPR002110">
    <property type="entry name" value="Ankyrin_rpt"/>
</dbReference>
<gene>
    <name evidence="4" type="ORF">LSP00402_LOCUS3248</name>
</gene>
<dbReference type="Gene3D" id="1.25.40.20">
    <property type="entry name" value="Ankyrin repeat-containing domain"/>
    <property type="match status" value="2"/>
</dbReference>
<name>A0A7S2TJ10_9EUKA</name>
<evidence type="ECO:0000256" key="3">
    <source>
        <dbReference type="PROSITE-ProRule" id="PRU00023"/>
    </source>
</evidence>
<protein>
    <recommendedName>
        <fullName evidence="5">Ankyrin repeat protein</fullName>
    </recommendedName>
</protein>
<dbReference type="Pfam" id="PF00023">
    <property type="entry name" value="Ank"/>
    <property type="match status" value="1"/>
</dbReference>
<dbReference type="PANTHER" id="PTHR24171">
    <property type="entry name" value="ANKYRIN REPEAT DOMAIN-CONTAINING PROTEIN 39-RELATED"/>
    <property type="match status" value="1"/>
</dbReference>
<organism evidence="4">
    <name type="scientific">Lotharella oceanica</name>
    <dbReference type="NCBI Taxonomy" id="641309"/>
    <lineage>
        <taxon>Eukaryota</taxon>
        <taxon>Sar</taxon>
        <taxon>Rhizaria</taxon>
        <taxon>Cercozoa</taxon>
        <taxon>Chlorarachniophyceae</taxon>
        <taxon>Lotharella</taxon>
    </lineage>
</organism>
<dbReference type="InterPro" id="IPR036770">
    <property type="entry name" value="Ankyrin_rpt-contain_sf"/>
</dbReference>
<dbReference type="EMBL" id="HBHP01005249">
    <property type="protein sequence ID" value="CAD9750527.1"/>
    <property type="molecule type" value="Transcribed_RNA"/>
</dbReference>
<evidence type="ECO:0000313" key="4">
    <source>
        <dbReference type="EMBL" id="CAD9750527.1"/>
    </source>
</evidence>
<proteinExistence type="predicted"/>
<accession>A0A7S2TJ10</accession>
<dbReference type="PROSITE" id="PS50088">
    <property type="entry name" value="ANK_REPEAT"/>
    <property type="match status" value="2"/>
</dbReference>
<keyword evidence="1" id="KW-0677">Repeat</keyword>
<evidence type="ECO:0000256" key="1">
    <source>
        <dbReference type="ARBA" id="ARBA00022737"/>
    </source>
</evidence>
<feature type="repeat" description="ANK" evidence="3">
    <location>
        <begin position="38"/>
        <end position="70"/>
    </location>
</feature>
<dbReference type="Pfam" id="PF12796">
    <property type="entry name" value="Ank_2"/>
    <property type="match status" value="1"/>
</dbReference>
<dbReference type="SUPFAM" id="SSF48403">
    <property type="entry name" value="Ankyrin repeat"/>
    <property type="match status" value="1"/>
</dbReference>
<dbReference type="SMART" id="SM00248">
    <property type="entry name" value="ANK"/>
    <property type="match status" value="3"/>
</dbReference>
<evidence type="ECO:0000256" key="2">
    <source>
        <dbReference type="ARBA" id="ARBA00023043"/>
    </source>
</evidence>
<feature type="repeat" description="ANK" evidence="3">
    <location>
        <begin position="71"/>
        <end position="103"/>
    </location>
</feature>
<dbReference type="AlphaFoldDB" id="A0A7S2TJ10"/>
<sequence length="132" mass="14233">MIKKMEMNQQLLMACEKGDVTEASKLLENGATVFAHRNGCQAIHVAVRHGNPEVASLLLKNGADVNAKNRFGDTALHIAVVRACKKCTEVLVQNGADPKIENRDGRDAMACAKMGWSRGRRSIAALLSHPAA</sequence>
<dbReference type="PROSITE" id="PS50297">
    <property type="entry name" value="ANK_REP_REGION"/>
    <property type="match status" value="2"/>
</dbReference>
<reference evidence="4" key="1">
    <citation type="submission" date="2021-01" db="EMBL/GenBank/DDBJ databases">
        <authorList>
            <person name="Corre E."/>
            <person name="Pelletier E."/>
            <person name="Niang G."/>
            <person name="Scheremetjew M."/>
            <person name="Finn R."/>
            <person name="Kale V."/>
            <person name="Holt S."/>
            <person name="Cochrane G."/>
            <person name="Meng A."/>
            <person name="Brown T."/>
            <person name="Cohen L."/>
        </authorList>
    </citation>
    <scope>NUCLEOTIDE SEQUENCE</scope>
    <source>
        <strain evidence="4">CCMP622</strain>
    </source>
</reference>